<evidence type="ECO:0008006" key="8">
    <source>
        <dbReference type="Google" id="ProtNLM"/>
    </source>
</evidence>
<proteinExistence type="predicted"/>
<feature type="transmembrane region" description="Helical" evidence="5">
    <location>
        <begin position="54"/>
        <end position="72"/>
    </location>
</feature>
<name>A0A1F4XRX2_9BACT</name>
<dbReference type="Proteomes" id="UP000178091">
    <property type="component" value="Unassembled WGS sequence"/>
</dbReference>
<protein>
    <recommendedName>
        <fullName evidence="8">DoxX family protein</fullName>
    </recommendedName>
</protein>
<dbReference type="EMBL" id="MEWW01000016">
    <property type="protein sequence ID" value="OGC84440.1"/>
    <property type="molecule type" value="Genomic_DNA"/>
</dbReference>
<evidence type="ECO:0000256" key="1">
    <source>
        <dbReference type="ARBA" id="ARBA00004141"/>
    </source>
</evidence>
<organism evidence="6 7">
    <name type="scientific">Candidatus Adlerbacteria bacterium RIFCSPHIGHO2_12_FULL_53_18</name>
    <dbReference type="NCBI Taxonomy" id="1797242"/>
    <lineage>
        <taxon>Bacteria</taxon>
        <taxon>Candidatus Adleribacteriota</taxon>
    </lineage>
</organism>
<comment type="caution">
    <text evidence="6">The sequence shown here is derived from an EMBL/GenBank/DDBJ whole genome shotgun (WGS) entry which is preliminary data.</text>
</comment>
<evidence type="ECO:0000256" key="3">
    <source>
        <dbReference type="ARBA" id="ARBA00022989"/>
    </source>
</evidence>
<feature type="transmembrane region" description="Helical" evidence="5">
    <location>
        <begin position="78"/>
        <end position="95"/>
    </location>
</feature>
<feature type="transmembrane region" description="Helical" evidence="5">
    <location>
        <begin position="12"/>
        <end position="33"/>
    </location>
</feature>
<comment type="subcellular location">
    <subcellularLocation>
        <location evidence="1">Membrane</location>
        <topology evidence="1">Multi-pass membrane protein</topology>
    </subcellularLocation>
</comment>
<evidence type="ECO:0000313" key="6">
    <source>
        <dbReference type="EMBL" id="OGC84440.1"/>
    </source>
</evidence>
<keyword evidence="2 5" id="KW-0812">Transmembrane</keyword>
<feature type="transmembrane region" description="Helical" evidence="5">
    <location>
        <begin position="107"/>
        <end position="128"/>
    </location>
</feature>
<gene>
    <name evidence="6" type="ORF">A3F55_00515</name>
</gene>
<reference evidence="6 7" key="1">
    <citation type="journal article" date="2016" name="Nat. Commun.">
        <title>Thousands of microbial genomes shed light on interconnected biogeochemical processes in an aquifer system.</title>
        <authorList>
            <person name="Anantharaman K."/>
            <person name="Brown C.T."/>
            <person name="Hug L.A."/>
            <person name="Sharon I."/>
            <person name="Castelle C.J."/>
            <person name="Probst A.J."/>
            <person name="Thomas B.C."/>
            <person name="Singh A."/>
            <person name="Wilkins M.J."/>
            <person name="Karaoz U."/>
            <person name="Brodie E.L."/>
            <person name="Williams K.H."/>
            <person name="Hubbard S.S."/>
            <person name="Banfield J.F."/>
        </authorList>
    </citation>
    <scope>NUCLEOTIDE SEQUENCE [LARGE SCALE GENOMIC DNA]</scope>
</reference>
<evidence type="ECO:0000256" key="2">
    <source>
        <dbReference type="ARBA" id="ARBA00022692"/>
    </source>
</evidence>
<evidence type="ECO:0000256" key="5">
    <source>
        <dbReference type="SAM" id="Phobius"/>
    </source>
</evidence>
<dbReference type="Pfam" id="PF07681">
    <property type="entry name" value="DoxX"/>
    <property type="match status" value="1"/>
</dbReference>
<sequence length="132" mass="14581">MLNPFPDLLVLGFFAPTIVRVTVGTLFIYAGYIHWQKRESIGNIIFPIIGKGDWIAWGSILFHTAVGVMLVFGYYTQIAALLGGIGAFKGLWFAHRYREVFVYTRSTYILLAAICASLLLSGAGAFAFDLPL</sequence>
<accession>A0A1F4XRX2</accession>
<evidence type="ECO:0000313" key="7">
    <source>
        <dbReference type="Proteomes" id="UP000178091"/>
    </source>
</evidence>
<dbReference type="AlphaFoldDB" id="A0A1F4XRX2"/>
<keyword evidence="4 5" id="KW-0472">Membrane</keyword>
<dbReference type="GO" id="GO:0016020">
    <property type="term" value="C:membrane"/>
    <property type="evidence" value="ECO:0007669"/>
    <property type="project" value="UniProtKB-SubCell"/>
</dbReference>
<evidence type="ECO:0000256" key="4">
    <source>
        <dbReference type="ARBA" id="ARBA00023136"/>
    </source>
</evidence>
<dbReference type="InterPro" id="IPR032808">
    <property type="entry name" value="DoxX"/>
</dbReference>
<keyword evidence="3 5" id="KW-1133">Transmembrane helix</keyword>